<evidence type="ECO:0000256" key="8">
    <source>
        <dbReference type="ARBA" id="ARBA00022692"/>
    </source>
</evidence>
<evidence type="ECO:0000256" key="12">
    <source>
        <dbReference type="RuleBase" id="RU363101"/>
    </source>
</evidence>
<keyword evidence="10 12" id="KW-1133">Transmembrane helix</keyword>
<dbReference type="GO" id="GO:0017004">
    <property type="term" value="P:cytochrome complex assembly"/>
    <property type="evidence" value="ECO:0007669"/>
    <property type="project" value="UniProtKB-KW"/>
</dbReference>
<dbReference type="Proteomes" id="UP000515804">
    <property type="component" value="Chromosome"/>
</dbReference>
<name>A0A7G9SNA8_9GAMM</name>
<evidence type="ECO:0000256" key="7">
    <source>
        <dbReference type="ARBA" id="ARBA00022519"/>
    </source>
</evidence>
<reference evidence="13 14" key="1">
    <citation type="submission" date="2020-08" db="EMBL/GenBank/DDBJ databases">
        <title>Genome sequence of Thermomonas carbonis KCTC 42013T.</title>
        <authorList>
            <person name="Hyun D.-W."/>
            <person name="Bae J.-W."/>
        </authorList>
    </citation>
    <scope>NUCLEOTIDE SEQUENCE [LARGE SCALE GENOMIC DNA]</scope>
    <source>
        <strain evidence="13 14">KCTC 42013</strain>
    </source>
</reference>
<protein>
    <recommendedName>
        <fullName evidence="4 12">Heme exporter protein D</fullName>
    </recommendedName>
</protein>
<evidence type="ECO:0000256" key="4">
    <source>
        <dbReference type="ARBA" id="ARBA00016461"/>
    </source>
</evidence>
<comment type="subcellular location">
    <subcellularLocation>
        <location evidence="2 12">Cell inner membrane</location>
        <topology evidence="2 12">Single-pass membrane protein</topology>
    </subcellularLocation>
</comment>
<dbReference type="NCBIfam" id="TIGR03141">
    <property type="entry name" value="cytochro_ccmD"/>
    <property type="match status" value="1"/>
</dbReference>
<comment type="similarity">
    <text evidence="3 12">Belongs to the CcmD/CycX/HelD family.</text>
</comment>
<evidence type="ECO:0000313" key="13">
    <source>
        <dbReference type="EMBL" id="QNN69333.1"/>
    </source>
</evidence>
<evidence type="ECO:0000256" key="10">
    <source>
        <dbReference type="ARBA" id="ARBA00022989"/>
    </source>
</evidence>
<dbReference type="RefSeq" id="WP_187551856.1">
    <property type="nucleotide sequence ID" value="NZ_BMZL01000002.1"/>
</dbReference>
<evidence type="ECO:0000256" key="9">
    <source>
        <dbReference type="ARBA" id="ARBA00022748"/>
    </source>
</evidence>
<keyword evidence="6 12" id="KW-1003">Cell membrane</keyword>
<evidence type="ECO:0000256" key="11">
    <source>
        <dbReference type="ARBA" id="ARBA00023136"/>
    </source>
</evidence>
<dbReference type="AlphaFoldDB" id="A0A7G9SNA8"/>
<dbReference type="GO" id="GO:0015886">
    <property type="term" value="P:heme transport"/>
    <property type="evidence" value="ECO:0007669"/>
    <property type="project" value="InterPro"/>
</dbReference>
<keyword evidence="8 12" id="KW-0812">Transmembrane</keyword>
<proteinExistence type="inferred from homology"/>
<evidence type="ECO:0000313" key="14">
    <source>
        <dbReference type="Proteomes" id="UP000515804"/>
    </source>
</evidence>
<keyword evidence="9 12" id="KW-0201">Cytochrome c-type biogenesis</keyword>
<keyword evidence="14" id="KW-1185">Reference proteome</keyword>
<feature type="transmembrane region" description="Helical" evidence="12">
    <location>
        <begin position="6"/>
        <end position="24"/>
    </location>
</feature>
<keyword evidence="11 12" id="KW-0472">Membrane</keyword>
<dbReference type="Pfam" id="PF04995">
    <property type="entry name" value="CcmD"/>
    <property type="match status" value="1"/>
</dbReference>
<keyword evidence="7 12" id="KW-0997">Cell inner membrane</keyword>
<dbReference type="InterPro" id="IPR007078">
    <property type="entry name" value="Haem_export_protD_CcmD"/>
</dbReference>
<dbReference type="GO" id="GO:0005886">
    <property type="term" value="C:plasma membrane"/>
    <property type="evidence" value="ECO:0007669"/>
    <property type="project" value="UniProtKB-SubCell"/>
</dbReference>
<accession>A0A7G9SNA8</accession>
<organism evidence="13 14">
    <name type="scientific">Thermomonas carbonis</name>
    <dbReference type="NCBI Taxonomy" id="1463158"/>
    <lineage>
        <taxon>Bacteria</taxon>
        <taxon>Pseudomonadati</taxon>
        <taxon>Pseudomonadota</taxon>
        <taxon>Gammaproteobacteria</taxon>
        <taxon>Lysobacterales</taxon>
        <taxon>Lysobacteraceae</taxon>
        <taxon>Thermomonas</taxon>
    </lineage>
</organism>
<evidence type="ECO:0000256" key="6">
    <source>
        <dbReference type="ARBA" id="ARBA00022475"/>
    </source>
</evidence>
<evidence type="ECO:0000256" key="5">
    <source>
        <dbReference type="ARBA" id="ARBA00022448"/>
    </source>
</evidence>
<evidence type="ECO:0000256" key="1">
    <source>
        <dbReference type="ARBA" id="ARBA00002442"/>
    </source>
</evidence>
<keyword evidence="5 12" id="KW-0813">Transport</keyword>
<evidence type="ECO:0000256" key="2">
    <source>
        <dbReference type="ARBA" id="ARBA00004377"/>
    </source>
</evidence>
<evidence type="ECO:0000256" key="3">
    <source>
        <dbReference type="ARBA" id="ARBA00008741"/>
    </source>
</evidence>
<sequence>MSYREYVIAAYAVFAVVMLWDYIAPKLQWRTALRAVRQRAARNPNRAPAANTELER</sequence>
<dbReference type="KEGG" id="tcn:H9L16_11690"/>
<comment type="function">
    <text evidence="1 12">Required for the export of heme to the periplasm for the biogenesis of c-type cytochromes.</text>
</comment>
<gene>
    <name evidence="13" type="primary">ccmD</name>
    <name evidence="13" type="ORF">H9L16_11690</name>
</gene>
<dbReference type="EMBL" id="CP060719">
    <property type="protein sequence ID" value="QNN69333.1"/>
    <property type="molecule type" value="Genomic_DNA"/>
</dbReference>